<keyword evidence="5 14" id="KW-0337">GPI-anchor biosynthesis</keyword>
<keyword evidence="11" id="KW-0325">Glycoprotein</keyword>
<dbReference type="EC" id="2.-.-.-" evidence="14"/>
<name>A0A3N4HJE7_ASCIM</name>
<feature type="transmembrane region" description="Helical" evidence="14">
    <location>
        <begin position="450"/>
        <end position="475"/>
    </location>
</feature>
<evidence type="ECO:0000256" key="5">
    <source>
        <dbReference type="ARBA" id="ARBA00022502"/>
    </source>
</evidence>
<feature type="transmembrane region" description="Helical" evidence="14">
    <location>
        <begin position="701"/>
        <end position="718"/>
    </location>
</feature>
<feature type="region of interest" description="Disordered" evidence="15">
    <location>
        <begin position="1041"/>
        <end position="1072"/>
    </location>
</feature>
<reference evidence="17 18" key="1">
    <citation type="journal article" date="2018" name="Nat. Ecol. Evol.">
        <title>Pezizomycetes genomes reveal the molecular basis of ectomycorrhizal truffle lifestyle.</title>
        <authorList>
            <person name="Murat C."/>
            <person name="Payen T."/>
            <person name="Noel B."/>
            <person name="Kuo A."/>
            <person name="Morin E."/>
            <person name="Chen J."/>
            <person name="Kohler A."/>
            <person name="Krizsan K."/>
            <person name="Balestrini R."/>
            <person name="Da Silva C."/>
            <person name="Montanini B."/>
            <person name="Hainaut M."/>
            <person name="Levati E."/>
            <person name="Barry K.W."/>
            <person name="Belfiori B."/>
            <person name="Cichocki N."/>
            <person name="Clum A."/>
            <person name="Dockter R.B."/>
            <person name="Fauchery L."/>
            <person name="Guy J."/>
            <person name="Iotti M."/>
            <person name="Le Tacon F."/>
            <person name="Lindquist E.A."/>
            <person name="Lipzen A."/>
            <person name="Malagnac F."/>
            <person name="Mello A."/>
            <person name="Molinier V."/>
            <person name="Miyauchi S."/>
            <person name="Poulain J."/>
            <person name="Riccioni C."/>
            <person name="Rubini A."/>
            <person name="Sitrit Y."/>
            <person name="Splivallo R."/>
            <person name="Traeger S."/>
            <person name="Wang M."/>
            <person name="Zifcakova L."/>
            <person name="Wipf D."/>
            <person name="Zambonelli A."/>
            <person name="Paolocci F."/>
            <person name="Nowrousian M."/>
            <person name="Ottonello S."/>
            <person name="Baldrian P."/>
            <person name="Spatafora J.W."/>
            <person name="Henrissat B."/>
            <person name="Nagy L.G."/>
            <person name="Aury J.M."/>
            <person name="Wincker P."/>
            <person name="Grigoriev I.V."/>
            <person name="Bonfante P."/>
            <person name="Martin F.M."/>
        </authorList>
    </citation>
    <scope>NUCLEOTIDE SEQUENCE [LARGE SCALE GENOMIC DNA]</scope>
    <source>
        <strain evidence="17 18">RN42</strain>
    </source>
</reference>
<feature type="compositionally biased region" description="Basic and acidic residues" evidence="15">
    <location>
        <begin position="833"/>
        <end position="845"/>
    </location>
</feature>
<proteinExistence type="inferred from homology"/>
<evidence type="ECO:0000256" key="13">
    <source>
        <dbReference type="ARBA" id="ARBA00024850"/>
    </source>
</evidence>
<feature type="compositionally biased region" description="Basic and acidic residues" evidence="15">
    <location>
        <begin position="1055"/>
        <end position="1066"/>
    </location>
</feature>
<dbReference type="Gene3D" id="3.40.720.10">
    <property type="entry name" value="Alkaline Phosphatase, subunit A"/>
    <property type="match status" value="1"/>
</dbReference>
<dbReference type="GO" id="GO:0005789">
    <property type="term" value="C:endoplasmic reticulum membrane"/>
    <property type="evidence" value="ECO:0007669"/>
    <property type="project" value="UniProtKB-SubCell"/>
</dbReference>
<dbReference type="STRING" id="1160509.A0A3N4HJE7"/>
<feature type="transmembrane region" description="Helical" evidence="14">
    <location>
        <begin position="873"/>
        <end position="892"/>
    </location>
</feature>
<evidence type="ECO:0000313" key="18">
    <source>
        <dbReference type="Proteomes" id="UP000275078"/>
    </source>
</evidence>
<feature type="region of interest" description="Disordered" evidence="15">
    <location>
        <begin position="819"/>
        <end position="845"/>
    </location>
</feature>
<evidence type="ECO:0000256" key="15">
    <source>
        <dbReference type="SAM" id="MobiDB-lite"/>
    </source>
</evidence>
<dbReference type="InterPro" id="IPR007070">
    <property type="entry name" value="GPI_EtnP_transferase_1"/>
</dbReference>
<keyword evidence="18" id="KW-1185">Reference proteome</keyword>
<dbReference type="SUPFAM" id="SSF53649">
    <property type="entry name" value="Alkaline phosphatase-like"/>
    <property type="match status" value="1"/>
</dbReference>
<feature type="transmembrane region" description="Helical" evidence="14">
    <location>
        <begin position="947"/>
        <end position="966"/>
    </location>
</feature>
<dbReference type="FunFam" id="3.40.720.10:FF:000015">
    <property type="entry name" value="GPI ethanolamine phosphate transferase 1"/>
    <property type="match status" value="1"/>
</dbReference>
<dbReference type="EMBL" id="ML119849">
    <property type="protein sequence ID" value="RPA72718.1"/>
    <property type="molecule type" value="Genomic_DNA"/>
</dbReference>
<dbReference type="GO" id="GO:0071555">
    <property type="term" value="P:cell wall organization"/>
    <property type="evidence" value="ECO:0007669"/>
    <property type="project" value="UniProtKB-KW"/>
</dbReference>
<accession>A0A3N4HJE7</accession>
<evidence type="ECO:0000256" key="11">
    <source>
        <dbReference type="ARBA" id="ARBA00023180"/>
    </source>
</evidence>
<gene>
    <name evidence="17" type="ORF">BJ508DRAFT_419341</name>
</gene>
<feature type="transmembrane region" description="Helical" evidence="14">
    <location>
        <begin position="629"/>
        <end position="649"/>
    </location>
</feature>
<dbReference type="InterPro" id="IPR037671">
    <property type="entry name" value="PIGN_N"/>
</dbReference>
<dbReference type="CDD" id="cd16020">
    <property type="entry name" value="GPI_EPT_1"/>
    <property type="match status" value="1"/>
</dbReference>
<comment type="subcellular location">
    <subcellularLocation>
        <location evidence="1 14">Endoplasmic reticulum membrane</location>
        <topology evidence="1 14">Multi-pass membrane protein</topology>
    </subcellularLocation>
</comment>
<dbReference type="Proteomes" id="UP000275078">
    <property type="component" value="Unassembled WGS sequence"/>
</dbReference>
<dbReference type="UniPathway" id="UPA00196"/>
<comment type="function">
    <text evidence="13 14">Ethanolamine phosphate transferase involved in glycosylphosphatidylinositol-anchor biosynthesis. Transfers ethanolamine phosphate to the first alpha-1,4-linked mannose of the glycosylphosphatidylinositol precursor of GPI-anchor.</text>
</comment>
<feature type="compositionally biased region" description="Acidic residues" evidence="15">
    <location>
        <begin position="1109"/>
        <end position="1123"/>
    </location>
</feature>
<dbReference type="InterPro" id="IPR017850">
    <property type="entry name" value="Alkaline_phosphatase_core_sf"/>
</dbReference>
<evidence type="ECO:0000256" key="6">
    <source>
        <dbReference type="ARBA" id="ARBA00022679"/>
    </source>
</evidence>
<feature type="region of interest" description="Disordered" evidence="15">
    <location>
        <begin position="1089"/>
        <end position="1129"/>
    </location>
</feature>
<dbReference type="InterPro" id="IPR002591">
    <property type="entry name" value="Phosphodiest/P_Trfase"/>
</dbReference>
<dbReference type="OrthoDB" id="2748310at2759"/>
<feature type="domain" description="GPI ethanolamine phosphate transferase 1 C-terminal" evidence="16">
    <location>
        <begin position="440"/>
        <end position="971"/>
    </location>
</feature>
<evidence type="ECO:0000256" key="14">
    <source>
        <dbReference type="RuleBase" id="RU367138"/>
    </source>
</evidence>
<feature type="transmembrane region" description="Helical" evidence="14">
    <location>
        <begin position="725"/>
        <end position="743"/>
    </location>
</feature>
<dbReference type="AlphaFoldDB" id="A0A3N4HJE7"/>
<evidence type="ECO:0000256" key="7">
    <source>
        <dbReference type="ARBA" id="ARBA00022692"/>
    </source>
</evidence>
<organism evidence="17 18">
    <name type="scientific">Ascobolus immersus RN42</name>
    <dbReference type="NCBI Taxonomy" id="1160509"/>
    <lineage>
        <taxon>Eukaryota</taxon>
        <taxon>Fungi</taxon>
        <taxon>Dikarya</taxon>
        <taxon>Ascomycota</taxon>
        <taxon>Pezizomycotina</taxon>
        <taxon>Pezizomycetes</taxon>
        <taxon>Pezizales</taxon>
        <taxon>Ascobolaceae</taxon>
        <taxon>Ascobolus</taxon>
    </lineage>
</organism>
<feature type="transmembrane region" description="Helical" evidence="14">
    <location>
        <begin position="912"/>
        <end position="935"/>
    </location>
</feature>
<keyword evidence="10 14" id="KW-0472">Membrane</keyword>
<feature type="transmembrane region" description="Helical" evidence="14">
    <location>
        <begin position="978"/>
        <end position="1003"/>
    </location>
</feature>
<evidence type="ECO:0000313" key="17">
    <source>
        <dbReference type="EMBL" id="RPA72718.1"/>
    </source>
</evidence>
<feature type="transmembrane region" description="Helical" evidence="14">
    <location>
        <begin position="487"/>
        <end position="507"/>
    </location>
</feature>
<protein>
    <recommendedName>
        <fullName evidence="4 14">GPI ethanolamine phosphate transferase 1</fullName>
        <ecNumber evidence="14">2.-.-.-</ecNumber>
    </recommendedName>
</protein>
<dbReference type="Pfam" id="PF04987">
    <property type="entry name" value="PigN"/>
    <property type="match status" value="1"/>
</dbReference>
<evidence type="ECO:0000256" key="3">
    <source>
        <dbReference type="ARBA" id="ARBA00008400"/>
    </source>
</evidence>
<keyword evidence="9 14" id="KW-1133">Transmembrane helix</keyword>
<evidence type="ECO:0000256" key="8">
    <source>
        <dbReference type="ARBA" id="ARBA00022824"/>
    </source>
</evidence>
<evidence type="ECO:0000256" key="12">
    <source>
        <dbReference type="ARBA" id="ARBA00023316"/>
    </source>
</evidence>
<feature type="transmembrane region" description="Helical" evidence="14">
    <location>
        <begin position="7"/>
        <end position="30"/>
    </location>
</feature>
<dbReference type="GO" id="GO:0051377">
    <property type="term" value="F:mannose-ethanolamine phosphotransferase activity"/>
    <property type="evidence" value="ECO:0007669"/>
    <property type="project" value="UniProtKB-UniRule"/>
</dbReference>
<evidence type="ECO:0000256" key="9">
    <source>
        <dbReference type="ARBA" id="ARBA00022989"/>
    </source>
</evidence>
<keyword evidence="12" id="KW-0961">Cell wall biogenesis/degradation</keyword>
<comment type="similarity">
    <text evidence="3 14">Belongs to the PIGG/PIGN/PIGO family. PIGN subfamily.</text>
</comment>
<keyword evidence="8 14" id="KW-0256">Endoplasmic reticulum</keyword>
<keyword evidence="6 14" id="KW-0808">Transferase</keyword>
<comment type="pathway">
    <text evidence="2 14">Glycolipid biosynthesis; glycosylphosphatidylinositol-anchor biosynthesis.</text>
</comment>
<sequence length="1129" mass="126269">MARIGRLGFLAIAVVFHLVYIKSIFDIYFISPIVHGMKAYSTDAAAPAKRLFLIVGDGLRADKCFQQLPDPDTGKTRHLAPFIRSRVLNEGTFGVSHTRVPTESRPGHVALIAGLYEDVSAVTTGWKLNPVNFDSVFNRSRHTWSWGSADILPMFAEGATPGRVDAYTYGEEMEDFTSDATLLDTWVFDRVQAFFEGAMRNETLREQLQQNKLVFFLHLLGLDTSGHGYRPYSKEYYRNLKVVDEGVEKLQKTVDAFYNNDGKTAWVFTADHGMSDWGSHGDGHPDNTRTPLVAWGAGVKKPVKAWRDNGHEDGFSKDWRLGNIKRNDVAQADVAALMAYLVGVEFPVNSVGELPLDYLSAPINIKAKAAYANTRGILEQYRVKEEKKMATELRYRPYPALSGTGHSLEDRFSQIEELINQGQYEAAIDASHDLRNLGIQGLRYLQTYDWLFLRTLVTAGYLGWIAYAVTTVLDMHVLGGAGEAKRTAMSSSFFVSVLIAIYAVLFIQQSPIFYYAYAFFPAFFWEEVSARVGASYSAVTKLVHGAQENSSSTALVVNFIAAIALLELMVYGYFRREVFTGCFLAGALWPLTYGVKFIKNNRYSILTWAGCCIVMSTFTMLPVVKVESLNMILGGGALMIIAGFAGSTFQPLSIRKDKTTIDWSSKILGLQTALVSGAMIVTRRSVTSLQAKEGLKFHDQVGGWVVIVASLLVPLLHTVHPRTDYLHRVLVIFLTFAPTFVILTISYEGIFYTFFSLTLLMWVSLETSIDRHRAAQHQEKLDALAKAEAAKLKAEKAEAKKKAKAKKPVFDRMETAKPSKLVKAEADKEDEAEEKKQVEEKAPVPEPPKVEVVETKATVESPYRPLHLSDTRIALFFFFFIQVAFFGTGNIASISSFSLDSVYRLIPIFNPFTMGALLIYKILIPFTLISAFLGILNKAIGMAPSAVFMVVMAISDVLTLNFFYMVKDEGSWLEIGSTISHFCIASLLFVFVSALELLSGLFVRGIKYDRAEEERAKNEYLKELEAEWKEKELKKLDGEVEKKTKQIEKSNSNKTEGEKDTSEKQEQVQLQRNLEEEVEMALRKVQRVKGVIDSEEEGEAEGYTRMAEEGESDAETVMEESDAETVTGQ</sequence>
<keyword evidence="7 14" id="KW-0812">Transmembrane</keyword>
<dbReference type="InterPro" id="IPR017852">
    <property type="entry name" value="GPI_EtnP_transferase_1_C"/>
</dbReference>
<feature type="transmembrane region" description="Helical" evidence="14">
    <location>
        <begin position="605"/>
        <end position="623"/>
    </location>
</feature>
<evidence type="ECO:0000256" key="1">
    <source>
        <dbReference type="ARBA" id="ARBA00004477"/>
    </source>
</evidence>
<feature type="transmembrane region" description="Helical" evidence="14">
    <location>
        <begin position="749"/>
        <end position="765"/>
    </location>
</feature>
<evidence type="ECO:0000256" key="10">
    <source>
        <dbReference type="ARBA" id="ARBA00023136"/>
    </source>
</evidence>
<feature type="transmembrane region" description="Helical" evidence="14">
    <location>
        <begin position="661"/>
        <end position="681"/>
    </location>
</feature>
<dbReference type="PANTHER" id="PTHR12250">
    <property type="entry name" value="PHOSPHATIDYLINOSITOL GLYCAN, CLASS N"/>
    <property type="match status" value="1"/>
</dbReference>
<dbReference type="Pfam" id="PF01663">
    <property type="entry name" value="Phosphodiest"/>
    <property type="match status" value="1"/>
</dbReference>
<feature type="transmembrane region" description="Helical" evidence="14">
    <location>
        <begin position="555"/>
        <end position="572"/>
    </location>
</feature>
<evidence type="ECO:0000256" key="4">
    <source>
        <dbReference type="ARBA" id="ARBA00020831"/>
    </source>
</evidence>
<evidence type="ECO:0000259" key="16">
    <source>
        <dbReference type="Pfam" id="PF04987"/>
    </source>
</evidence>
<dbReference type="GO" id="GO:0006506">
    <property type="term" value="P:GPI anchor biosynthetic process"/>
    <property type="evidence" value="ECO:0007669"/>
    <property type="project" value="UniProtKB-UniPathway"/>
</dbReference>
<evidence type="ECO:0000256" key="2">
    <source>
        <dbReference type="ARBA" id="ARBA00004687"/>
    </source>
</evidence>
<dbReference type="PANTHER" id="PTHR12250:SF0">
    <property type="entry name" value="GPI ETHANOLAMINE PHOSPHATE TRANSFERASE 1"/>
    <property type="match status" value="1"/>
</dbReference>